<feature type="compositionally biased region" description="Polar residues" evidence="7">
    <location>
        <begin position="146"/>
        <end position="165"/>
    </location>
</feature>
<evidence type="ECO:0000313" key="9">
    <source>
        <dbReference type="Proteomes" id="UP001140206"/>
    </source>
</evidence>
<evidence type="ECO:0000256" key="7">
    <source>
        <dbReference type="SAM" id="MobiDB-lite"/>
    </source>
</evidence>
<keyword evidence="4 6" id="KW-0804">Transcription</keyword>
<dbReference type="GO" id="GO:0003700">
    <property type="term" value="F:DNA-binding transcription factor activity"/>
    <property type="evidence" value="ECO:0007669"/>
    <property type="project" value="UniProtKB-UniRule"/>
</dbReference>
<sequence length="206" mass="23586">MAKLDSQSKTASSVTSSGVPFSPPSIDFRQPFARVPYAEPYQGGMLYLYRSHAVLNANGHENPRVPLPRQPSDEELIYVNPKQYHGILRRRHLRAKLETQNKLNKGRKPYLHESRHLHAMRRVRGSGGRFVNTKQVQQHHEKALHTPSQKSGNKTDLTTSPSSNVANLFCQNQSNYSNQNNYSSHNSYNREFSGEHMHQWVSTRLP</sequence>
<reference evidence="8" key="1">
    <citation type="submission" date="2022-08" db="EMBL/GenBank/DDBJ databases">
        <authorList>
            <person name="Marques A."/>
        </authorList>
    </citation>
    <scope>NUCLEOTIDE SEQUENCE</scope>
    <source>
        <strain evidence="8">RhyPub2mFocal</strain>
        <tissue evidence="8">Leaves</tissue>
    </source>
</reference>
<accession>A0AAV8BS10</accession>
<comment type="similarity">
    <text evidence="6">Belongs to the NFYA/HAP2 subunit family.</text>
</comment>
<name>A0AAV8BS10_9POAL</name>
<dbReference type="Gene3D" id="6.10.250.2430">
    <property type="match status" value="1"/>
</dbReference>
<keyword evidence="3 6" id="KW-0238">DNA-binding</keyword>
<comment type="caution">
    <text evidence="8">The sequence shown here is derived from an EMBL/GenBank/DDBJ whole genome shotgun (WGS) entry which is preliminary data.</text>
</comment>
<keyword evidence="5 6" id="KW-0539">Nucleus</keyword>
<comment type="function">
    <text evidence="6">Component of the sequence-specific heterotrimeric transcription factor (NF-Y) which specifically recognizes a 5'-CCAAT-3' box motif found in the promoters of its target genes.</text>
</comment>
<dbReference type="PRINTS" id="PR00616">
    <property type="entry name" value="CCAATSUBUNTB"/>
</dbReference>
<dbReference type="AlphaFoldDB" id="A0AAV8BS10"/>
<dbReference type="EMBL" id="JAMFTS010000005">
    <property type="protein sequence ID" value="KAJ4745900.1"/>
    <property type="molecule type" value="Genomic_DNA"/>
</dbReference>
<dbReference type="InterPro" id="IPR001289">
    <property type="entry name" value="NFYA"/>
</dbReference>
<dbReference type="GO" id="GO:0005634">
    <property type="term" value="C:nucleus"/>
    <property type="evidence" value="ECO:0007669"/>
    <property type="project" value="UniProtKB-SubCell"/>
</dbReference>
<feature type="compositionally biased region" description="Low complexity" evidence="7">
    <location>
        <begin position="7"/>
        <end position="17"/>
    </location>
</feature>
<organism evidence="8 9">
    <name type="scientific">Rhynchospora pubera</name>
    <dbReference type="NCBI Taxonomy" id="906938"/>
    <lineage>
        <taxon>Eukaryota</taxon>
        <taxon>Viridiplantae</taxon>
        <taxon>Streptophyta</taxon>
        <taxon>Embryophyta</taxon>
        <taxon>Tracheophyta</taxon>
        <taxon>Spermatophyta</taxon>
        <taxon>Magnoliopsida</taxon>
        <taxon>Liliopsida</taxon>
        <taxon>Poales</taxon>
        <taxon>Cyperaceae</taxon>
        <taxon>Cyperoideae</taxon>
        <taxon>Rhynchosporeae</taxon>
        <taxon>Rhynchospora</taxon>
    </lineage>
</organism>
<evidence type="ECO:0000256" key="6">
    <source>
        <dbReference type="RuleBase" id="RU367155"/>
    </source>
</evidence>
<evidence type="ECO:0000256" key="5">
    <source>
        <dbReference type="ARBA" id="ARBA00023242"/>
    </source>
</evidence>
<feature type="region of interest" description="Disordered" evidence="7">
    <location>
        <begin position="1"/>
        <end position="26"/>
    </location>
</feature>
<dbReference type="Pfam" id="PF02045">
    <property type="entry name" value="CBFB_NFYA"/>
    <property type="match status" value="1"/>
</dbReference>
<dbReference type="PANTHER" id="PTHR12632">
    <property type="entry name" value="TRANSCRIPTION FACTOR NF-Y ALPHA-RELATED"/>
    <property type="match status" value="1"/>
</dbReference>
<evidence type="ECO:0000313" key="8">
    <source>
        <dbReference type="EMBL" id="KAJ4745900.1"/>
    </source>
</evidence>
<evidence type="ECO:0000256" key="2">
    <source>
        <dbReference type="ARBA" id="ARBA00023015"/>
    </source>
</evidence>
<evidence type="ECO:0000256" key="3">
    <source>
        <dbReference type="ARBA" id="ARBA00023125"/>
    </source>
</evidence>
<evidence type="ECO:0000256" key="1">
    <source>
        <dbReference type="ARBA" id="ARBA00004123"/>
    </source>
</evidence>
<dbReference type="Proteomes" id="UP001140206">
    <property type="component" value="Chromosome 5"/>
</dbReference>
<keyword evidence="2 6" id="KW-0805">Transcription regulation</keyword>
<proteinExistence type="inferred from homology"/>
<comment type="subunit">
    <text evidence="6">Heterotrimer.</text>
</comment>
<dbReference type="PROSITE" id="PS51152">
    <property type="entry name" value="NFYA_HAP2_2"/>
    <property type="match status" value="1"/>
</dbReference>
<protein>
    <recommendedName>
        <fullName evidence="6">Nuclear transcription factor Y subunit</fullName>
    </recommendedName>
</protein>
<feature type="region of interest" description="Disordered" evidence="7">
    <location>
        <begin position="134"/>
        <end position="165"/>
    </location>
</feature>
<evidence type="ECO:0000256" key="4">
    <source>
        <dbReference type="ARBA" id="ARBA00023163"/>
    </source>
</evidence>
<comment type="subcellular location">
    <subcellularLocation>
        <location evidence="1 6">Nucleus</location>
    </subcellularLocation>
</comment>
<keyword evidence="9" id="KW-1185">Reference proteome</keyword>
<dbReference type="SMART" id="SM00521">
    <property type="entry name" value="CBF"/>
    <property type="match status" value="1"/>
</dbReference>
<gene>
    <name evidence="8" type="ORF">LUZ62_080305</name>
</gene>
<dbReference type="GO" id="GO:0003677">
    <property type="term" value="F:DNA binding"/>
    <property type="evidence" value="ECO:0007669"/>
    <property type="project" value="UniProtKB-KW"/>
</dbReference>